<dbReference type="Proteomes" id="UP001162164">
    <property type="component" value="Unassembled WGS sequence"/>
</dbReference>
<sequence length="124" mass="14449">MKEAPSKYSAVCELHFHPSEVMKFDSYLCQTEPSKGKCPLVEEKAKYQKQNQIEQDEIIINYSEEESGSFFSEKHHGSRSMHICEDFLTSYHNLVRHCEKTEEAIKNYRKQWGTNSRGLVKLSA</sequence>
<reference evidence="1" key="1">
    <citation type="journal article" date="2023" name="Insect Mol. Biol.">
        <title>Genome sequencing provides insights into the evolution of gene families encoding plant cell wall-degrading enzymes in longhorned beetles.</title>
        <authorList>
            <person name="Shin N.R."/>
            <person name="Okamura Y."/>
            <person name="Kirsch R."/>
            <person name="Pauchet Y."/>
        </authorList>
    </citation>
    <scope>NUCLEOTIDE SEQUENCE</scope>
    <source>
        <strain evidence="1">MMC_N1</strain>
    </source>
</reference>
<evidence type="ECO:0000313" key="1">
    <source>
        <dbReference type="EMBL" id="KAJ8974069.1"/>
    </source>
</evidence>
<evidence type="ECO:0008006" key="3">
    <source>
        <dbReference type="Google" id="ProtNLM"/>
    </source>
</evidence>
<name>A0ABQ9J863_9CUCU</name>
<dbReference type="EMBL" id="JAPWTJ010001058">
    <property type="protein sequence ID" value="KAJ8974069.1"/>
    <property type="molecule type" value="Genomic_DNA"/>
</dbReference>
<proteinExistence type="predicted"/>
<protein>
    <recommendedName>
        <fullName evidence="3">THAP-type domain-containing protein</fullName>
    </recommendedName>
</protein>
<gene>
    <name evidence="1" type="ORF">NQ317_016206</name>
</gene>
<keyword evidence="2" id="KW-1185">Reference proteome</keyword>
<evidence type="ECO:0000313" key="2">
    <source>
        <dbReference type="Proteomes" id="UP001162164"/>
    </source>
</evidence>
<organism evidence="1 2">
    <name type="scientific">Molorchus minor</name>
    <dbReference type="NCBI Taxonomy" id="1323400"/>
    <lineage>
        <taxon>Eukaryota</taxon>
        <taxon>Metazoa</taxon>
        <taxon>Ecdysozoa</taxon>
        <taxon>Arthropoda</taxon>
        <taxon>Hexapoda</taxon>
        <taxon>Insecta</taxon>
        <taxon>Pterygota</taxon>
        <taxon>Neoptera</taxon>
        <taxon>Endopterygota</taxon>
        <taxon>Coleoptera</taxon>
        <taxon>Polyphaga</taxon>
        <taxon>Cucujiformia</taxon>
        <taxon>Chrysomeloidea</taxon>
        <taxon>Cerambycidae</taxon>
        <taxon>Lamiinae</taxon>
        <taxon>Monochamini</taxon>
        <taxon>Molorchus</taxon>
    </lineage>
</organism>
<comment type="caution">
    <text evidence="1">The sequence shown here is derived from an EMBL/GenBank/DDBJ whole genome shotgun (WGS) entry which is preliminary data.</text>
</comment>
<accession>A0ABQ9J863</accession>